<dbReference type="Pfam" id="PF12643">
    <property type="entry name" value="MazG-like"/>
    <property type="match status" value="1"/>
</dbReference>
<dbReference type="RefSeq" id="WP_289835077.1">
    <property type="nucleotide sequence ID" value="NZ_JAUEIQ010000001.1"/>
</dbReference>
<reference evidence="1" key="2">
    <citation type="submission" date="2024-05" db="EMBL/GenBank/DDBJ databases">
        <title>Identification and characterization of horizontal gene transfer across gut microbiota members of farm animals based on homology search.</title>
        <authorList>
            <person name="Schwarzerova J."/>
            <person name="Nykrynova M."/>
            <person name="Jureckova K."/>
            <person name="Cejkova D."/>
            <person name="Rychlik I."/>
        </authorList>
    </citation>
    <scope>NUCLEOTIDE SEQUENCE</scope>
    <source>
        <strain evidence="1">176_SSukc20</strain>
    </source>
</reference>
<organism evidence="1 2">
    <name type="scientific">Collinsella ihumii</name>
    <dbReference type="NCBI Taxonomy" id="1720204"/>
    <lineage>
        <taxon>Bacteria</taxon>
        <taxon>Bacillati</taxon>
        <taxon>Actinomycetota</taxon>
        <taxon>Coriobacteriia</taxon>
        <taxon>Coriobacteriales</taxon>
        <taxon>Coriobacteriaceae</taxon>
        <taxon>Collinsella</taxon>
    </lineage>
</organism>
<name>A0ABT7XBU3_9ACTN</name>
<dbReference type="CDD" id="cd11537">
    <property type="entry name" value="NTP-PPase_RS21-C6_like"/>
    <property type="match status" value="1"/>
</dbReference>
<reference evidence="1" key="1">
    <citation type="submission" date="2023-06" db="EMBL/GenBank/DDBJ databases">
        <authorList>
            <person name="Zeman M."/>
            <person name="Kubasova T."/>
            <person name="Jahodarova E."/>
            <person name="Nykrynova M."/>
            <person name="Rychlik I."/>
        </authorList>
    </citation>
    <scope>NUCLEOTIDE SEQUENCE</scope>
    <source>
        <strain evidence="1">176_SSukc20</strain>
    </source>
</reference>
<dbReference type="PIRSF" id="PIRSF029826">
    <property type="entry name" value="UCP029826_pph"/>
    <property type="match status" value="1"/>
</dbReference>
<dbReference type="PANTHER" id="PTHR46523:SF1">
    <property type="entry name" value="DCTP PYROPHOSPHATASE 1"/>
    <property type="match status" value="1"/>
</dbReference>
<evidence type="ECO:0000313" key="2">
    <source>
        <dbReference type="Proteomes" id="UP001168435"/>
    </source>
</evidence>
<sequence length="115" mass="13386">MDTSLEHLSQSVRMFCDDRDWAQFHNPKDLAIGMATEASELLELFRFQDSEQMNKMLEDGETREKIGDELADQLYFLLRFADLYGFDLAEELNRKIGKNAMKYPVDVSRGSNRKV</sequence>
<dbReference type="EMBL" id="JAUEIQ010000001">
    <property type="protein sequence ID" value="MDN0062888.1"/>
    <property type="molecule type" value="Genomic_DNA"/>
</dbReference>
<dbReference type="PANTHER" id="PTHR46523">
    <property type="entry name" value="DCTP PYROPHOSPHATASE 1"/>
    <property type="match status" value="1"/>
</dbReference>
<accession>A0ABT7XBU3</accession>
<dbReference type="InterPro" id="IPR025984">
    <property type="entry name" value="DCTPP"/>
</dbReference>
<dbReference type="Proteomes" id="UP001168435">
    <property type="component" value="Unassembled WGS sequence"/>
</dbReference>
<keyword evidence="2" id="KW-1185">Reference proteome</keyword>
<comment type="caution">
    <text evidence="1">The sequence shown here is derived from an EMBL/GenBank/DDBJ whole genome shotgun (WGS) entry which is preliminary data.</text>
</comment>
<dbReference type="InterPro" id="IPR052555">
    <property type="entry name" value="dCTP_Pyrophosphatase"/>
</dbReference>
<proteinExistence type="predicted"/>
<dbReference type="Gene3D" id="1.10.287.1080">
    <property type="entry name" value="MazG-like"/>
    <property type="match status" value="1"/>
</dbReference>
<dbReference type="SUPFAM" id="SSF101386">
    <property type="entry name" value="all-alpha NTP pyrophosphatases"/>
    <property type="match status" value="1"/>
</dbReference>
<protein>
    <submittedName>
        <fullName evidence="1">Nucleotide pyrophosphohydrolase</fullName>
    </submittedName>
</protein>
<evidence type="ECO:0000313" key="1">
    <source>
        <dbReference type="EMBL" id="MDN0062888.1"/>
    </source>
</evidence>
<gene>
    <name evidence="1" type="ORF">QVN30_01010</name>
</gene>